<name>A0A7W0HLA8_9BACT</name>
<dbReference type="Proteomes" id="UP000525298">
    <property type="component" value="Unassembled WGS sequence"/>
</dbReference>
<keyword evidence="6" id="KW-1185">Reference proteome</keyword>
<keyword evidence="1" id="KW-0560">Oxidoreductase</keyword>
<evidence type="ECO:0000313" key="5">
    <source>
        <dbReference type="EMBL" id="MBA2882095.1"/>
    </source>
</evidence>
<gene>
    <name evidence="5" type="ORF">HNR65_002436</name>
</gene>
<dbReference type="Gene3D" id="3.40.50.720">
    <property type="entry name" value="NAD(P)-binding Rossmann-like Domain"/>
    <property type="match status" value="1"/>
</dbReference>
<reference evidence="5 6" key="1">
    <citation type="submission" date="2020-07" db="EMBL/GenBank/DDBJ databases">
        <title>Genomic Encyclopedia of Type Strains, Phase IV (KMG-IV): sequencing the most valuable type-strain genomes for metagenomic binning, comparative biology and taxonomic classification.</title>
        <authorList>
            <person name="Goeker M."/>
        </authorList>
    </citation>
    <scope>NUCLEOTIDE SEQUENCE [LARGE SCALE GENOMIC DNA]</scope>
    <source>
        <strain evidence="5 6">DSM 17721</strain>
    </source>
</reference>
<dbReference type="RefSeq" id="WP_181551750.1">
    <property type="nucleotide sequence ID" value="NZ_JACDUS010000007.1"/>
</dbReference>
<dbReference type="InterPro" id="IPR013149">
    <property type="entry name" value="ADH-like_C"/>
</dbReference>
<evidence type="ECO:0000259" key="3">
    <source>
        <dbReference type="Pfam" id="PF00107"/>
    </source>
</evidence>
<dbReference type="InterPro" id="IPR011032">
    <property type="entry name" value="GroES-like_sf"/>
</dbReference>
<organism evidence="5 6">
    <name type="scientific">Desulfosalsimonas propionicica</name>
    <dbReference type="NCBI Taxonomy" id="332175"/>
    <lineage>
        <taxon>Bacteria</taxon>
        <taxon>Pseudomonadati</taxon>
        <taxon>Thermodesulfobacteriota</taxon>
        <taxon>Desulfobacteria</taxon>
        <taxon>Desulfobacterales</taxon>
        <taxon>Desulfosalsimonadaceae</taxon>
        <taxon>Desulfosalsimonas</taxon>
    </lineage>
</organism>
<dbReference type="InterPro" id="IPR036291">
    <property type="entry name" value="NAD(P)-bd_dom_sf"/>
</dbReference>
<feature type="domain" description="Alcohol dehydrogenase-like C-terminal" evidence="3">
    <location>
        <begin position="162"/>
        <end position="282"/>
    </location>
</feature>
<feature type="transmembrane region" description="Helical" evidence="2">
    <location>
        <begin position="154"/>
        <end position="174"/>
    </location>
</feature>
<evidence type="ECO:0000256" key="1">
    <source>
        <dbReference type="ARBA" id="ARBA00023002"/>
    </source>
</evidence>
<protein>
    <submittedName>
        <fullName evidence="5">Threonine dehydrogenase-like Zn-dependent dehydrogenase</fullName>
    </submittedName>
</protein>
<dbReference type="Pfam" id="PF08240">
    <property type="entry name" value="ADH_N"/>
    <property type="match status" value="1"/>
</dbReference>
<dbReference type="EMBL" id="JACDUS010000007">
    <property type="protein sequence ID" value="MBA2882095.1"/>
    <property type="molecule type" value="Genomic_DNA"/>
</dbReference>
<proteinExistence type="predicted"/>
<sequence>MRIVLTDRRCLEIQNNNKLEKSGKGEIRLRVLYCAICRTDAKMWDQGHRDLILPRVPGHEMAVADNRGNRYVIWPGISCGTCVHCRAGRENRCEHLQILGFHRDGGFADEIIAPAHSLIPVPETLDPAISCFAEPMGCIFHALANFPVKKNPRFLIYGGGTMGLLAGLVIQAAGGKPMIIEKNKEKIQAAHPFLKATTIACATHTRESGFDAVINACPDIQAFADGLKKLRKGGHFLFFSGLTKNATIETDLIDLIHYHEITISGSYGLAPADMQRAVSFLDAHQRIPATLIQGIAAPENAPDLLPQVLAGKGFKYILDFTGSLSREYAGQNHQGTSQGPILETK</sequence>
<keyword evidence="2" id="KW-1133">Transmembrane helix</keyword>
<dbReference type="Pfam" id="PF00107">
    <property type="entry name" value="ADH_zinc_N"/>
    <property type="match status" value="1"/>
</dbReference>
<dbReference type="SUPFAM" id="SSF51735">
    <property type="entry name" value="NAD(P)-binding Rossmann-fold domains"/>
    <property type="match status" value="1"/>
</dbReference>
<dbReference type="InterPro" id="IPR050129">
    <property type="entry name" value="Zn_alcohol_dh"/>
</dbReference>
<keyword evidence="2" id="KW-0472">Membrane</keyword>
<dbReference type="GO" id="GO:0016491">
    <property type="term" value="F:oxidoreductase activity"/>
    <property type="evidence" value="ECO:0007669"/>
    <property type="project" value="UniProtKB-KW"/>
</dbReference>
<dbReference type="AlphaFoldDB" id="A0A7W0HLA8"/>
<comment type="caution">
    <text evidence="5">The sequence shown here is derived from an EMBL/GenBank/DDBJ whole genome shotgun (WGS) entry which is preliminary data.</text>
</comment>
<keyword evidence="2" id="KW-0812">Transmembrane</keyword>
<evidence type="ECO:0000313" key="6">
    <source>
        <dbReference type="Proteomes" id="UP000525298"/>
    </source>
</evidence>
<evidence type="ECO:0000256" key="2">
    <source>
        <dbReference type="SAM" id="Phobius"/>
    </source>
</evidence>
<dbReference type="Gene3D" id="3.90.180.10">
    <property type="entry name" value="Medium-chain alcohol dehydrogenases, catalytic domain"/>
    <property type="match status" value="1"/>
</dbReference>
<evidence type="ECO:0000259" key="4">
    <source>
        <dbReference type="Pfam" id="PF08240"/>
    </source>
</evidence>
<dbReference type="SUPFAM" id="SSF50129">
    <property type="entry name" value="GroES-like"/>
    <property type="match status" value="1"/>
</dbReference>
<feature type="domain" description="Alcohol dehydrogenase-like N-terminal" evidence="4">
    <location>
        <begin position="23"/>
        <end position="123"/>
    </location>
</feature>
<accession>A0A7W0HLA8</accession>
<dbReference type="PANTHER" id="PTHR43401:SF2">
    <property type="entry name" value="L-THREONINE 3-DEHYDROGENASE"/>
    <property type="match status" value="1"/>
</dbReference>
<dbReference type="PANTHER" id="PTHR43401">
    <property type="entry name" value="L-THREONINE 3-DEHYDROGENASE"/>
    <property type="match status" value="1"/>
</dbReference>
<dbReference type="InterPro" id="IPR013154">
    <property type="entry name" value="ADH-like_N"/>
</dbReference>